<protein>
    <recommendedName>
        <fullName evidence="1">N-acetyltransferase domain-containing protein</fullName>
    </recommendedName>
</protein>
<reference evidence="2 3" key="1">
    <citation type="submission" date="2024-02" db="EMBL/GenBank/DDBJ databases">
        <title>De novo assembly and annotation of 12 fungi associated with fruit tree decline syndrome in Ontario, Canada.</title>
        <authorList>
            <person name="Sulman M."/>
            <person name="Ellouze W."/>
            <person name="Ilyukhin E."/>
        </authorList>
    </citation>
    <scope>NUCLEOTIDE SEQUENCE [LARGE SCALE GENOMIC DNA]</scope>
    <source>
        <strain evidence="2 3">M97-236</strain>
    </source>
</reference>
<dbReference type="InterPro" id="IPR016181">
    <property type="entry name" value="Acyl_CoA_acyltransferase"/>
</dbReference>
<evidence type="ECO:0000313" key="3">
    <source>
        <dbReference type="Proteomes" id="UP001521222"/>
    </source>
</evidence>
<evidence type="ECO:0000313" key="2">
    <source>
        <dbReference type="EMBL" id="KAL1593047.1"/>
    </source>
</evidence>
<proteinExistence type="predicted"/>
<sequence>MGMTIVVVTTDGNLQEKVIGAAIWQRQGEDAPAQRLTSEWSDPGQWPALPSMRNRALDPSKKTILQESIPYTKHYWADHAANWYLNFCCVDPEAAGRGAGRLLVRWALDRAEKEGVAASVMASEGSDTFYLKCGFDEVVGNANEGKGNPLQGQNVRGGNIVFMWAKDVKGP</sequence>
<dbReference type="InterPro" id="IPR000182">
    <property type="entry name" value="GNAT_dom"/>
</dbReference>
<dbReference type="PROSITE" id="PS51186">
    <property type="entry name" value="GNAT"/>
    <property type="match status" value="1"/>
</dbReference>
<comment type="caution">
    <text evidence="2">The sequence shown here is derived from an EMBL/GenBank/DDBJ whole genome shotgun (WGS) entry which is preliminary data.</text>
</comment>
<feature type="domain" description="N-acetyltransferase" evidence="1">
    <location>
        <begin position="3"/>
        <end position="169"/>
    </location>
</feature>
<keyword evidence="3" id="KW-1185">Reference proteome</keyword>
<accession>A0ABR3QLM9</accession>
<organism evidence="2 3">
    <name type="scientific">Nothophoma quercina</name>
    <dbReference type="NCBI Taxonomy" id="749835"/>
    <lineage>
        <taxon>Eukaryota</taxon>
        <taxon>Fungi</taxon>
        <taxon>Dikarya</taxon>
        <taxon>Ascomycota</taxon>
        <taxon>Pezizomycotina</taxon>
        <taxon>Dothideomycetes</taxon>
        <taxon>Pleosporomycetidae</taxon>
        <taxon>Pleosporales</taxon>
        <taxon>Pleosporineae</taxon>
        <taxon>Didymellaceae</taxon>
        <taxon>Nothophoma</taxon>
    </lineage>
</organism>
<dbReference type="SUPFAM" id="SSF55729">
    <property type="entry name" value="Acyl-CoA N-acyltransferases (Nat)"/>
    <property type="match status" value="1"/>
</dbReference>
<dbReference type="EMBL" id="JAKIXB020000043">
    <property type="protein sequence ID" value="KAL1593047.1"/>
    <property type="molecule type" value="Genomic_DNA"/>
</dbReference>
<gene>
    <name evidence="2" type="ORF">SLS59_009517</name>
</gene>
<dbReference type="Gene3D" id="3.40.630.30">
    <property type="match status" value="1"/>
</dbReference>
<dbReference type="PANTHER" id="PTHR42791">
    <property type="entry name" value="GNAT FAMILY ACETYLTRANSFERASE"/>
    <property type="match status" value="1"/>
</dbReference>
<dbReference type="InterPro" id="IPR052523">
    <property type="entry name" value="Trichothecene_AcTrans"/>
</dbReference>
<dbReference type="CDD" id="cd04301">
    <property type="entry name" value="NAT_SF"/>
    <property type="match status" value="1"/>
</dbReference>
<evidence type="ECO:0000259" key="1">
    <source>
        <dbReference type="PROSITE" id="PS51186"/>
    </source>
</evidence>
<dbReference type="Proteomes" id="UP001521222">
    <property type="component" value="Unassembled WGS sequence"/>
</dbReference>
<name>A0ABR3QLM9_9PLEO</name>
<dbReference type="Pfam" id="PF00583">
    <property type="entry name" value="Acetyltransf_1"/>
    <property type="match status" value="1"/>
</dbReference>
<dbReference type="PANTHER" id="PTHR42791:SF16">
    <property type="entry name" value="N-ACETYLTRANSFERASE DOMAIN-CONTAINING PROTEIN"/>
    <property type="match status" value="1"/>
</dbReference>